<sequence>VGYSGDARAVMDLVAPGNPDLLLPLPAGGLDVPDGTLDRVANANVVVILGADLRINR</sequence>
<dbReference type="EMBL" id="UINC01049553">
    <property type="protein sequence ID" value="SVB61477.1"/>
    <property type="molecule type" value="Genomic_DNA"/>
</dbReference>
<name>A0A382FH74_9ZZZZ</name>
<gene>
    <name evidence="1" type="ORF">METZ01_LOCUS214331</name>
</gene>
<feature type="non-terminal residue" evidence="1">
    <location>
        <position position="1"/>
    </location>
</feature>
<proteinExistence type="predicted"/>
<dbReference type="AlphaFoldDB" id="A0A382FH74"/>
<reference evidence="1" key="1">
    <citation type="submission" date="2018-05" db="EMBL/GenBank/DDBJ databases">
        <authorList>
            <person name="Lanie J.A."/>
            <person name="Ng W.-L."/>
            <person name="Kazmierczak K.M."/>
            <person name="Andrzejewski T.M."/>
            <person name="Davidsen T.M."/>
            <person name="Wayne K.J."/>
            <person name="Tettelin H."/>
            <person name="Glass J.I."/>
            <person name="Rusch D."/>
            <person name="Podicherti R."/>
            <person name="Tsui H.-C.T."/>
            <person name="Winkler M.E."/>
        </authorList>
    </citation>
    <scope>NUCLEOTIDE SEQUENCE</scope>
</reference>
<organism evidence="1">
    <name type="scientific">marine metagenome</name>
    <dbReference type="NCBI Taxonomy" id="408172"/>
    <lineage>
        <taxon>unclassified sequences</taxon>
        <taxon>metagenomes</taxon>
        <taxon>ecological metagenomes</taxon>
    </lineage>
</organism>
<protein>
    <submittedName>
        <fullName evidence="1">Uncharacterized protein</fullName>
    </submittedName>
</protein>
<accession>A0A382FH74</accession>
<evidence type="ECO:0000313" key="1">
    <source>
        <dbReference type="EMBL" id="SVB61477.1"/>
    </source>
</evidence>